<feature type="transmembrane region" description="Helical" evidence="1">
    <location>
        <begin position="188"/>
        <end position="209"/>
    </location>
</feature>
<feature type="transmembrane region" description="Helical" evidence="1">
    <location>
        <begin position="216"/>
        <end position="238"/>
    </location>
</feature>
<dbReference type="PANTHER" id="PTHR33333">
    <property type="entry name" value="ERYTHROCYTE MEMBRANE PROTEIN 1-LIKE"/>
    <property type="match status" value="1"/>
</dbReference>
<dbReference type="InterPro" id="IPR039926">
    <property type="entry name" value="Egg_app_1"/>
</dbReference>
<feature type="transmembrane region" description="Helical" evidence="1">
    <location>
        <begin position="70"/>
        <end position="94"/>
    </location>
</feature>
<reference evidence="2" key="2">
    <citation type="submission" date="2017-06" db="EMBL/GenBank/DDBJ databases">
        <title>WGS assembly of Brachypodium distachyon.</title>
        <authorList>
            <consortium name="The International Brachypodium Initiative"/>
            <person name="Lucas S."/>
            <person name="Harmon-Smith M."/>
            <person name="Lail K."/>
            <person name="Tice H."/>
            <person name="Grimwood J."/>
            <person name="Bruce D."/>
            <person name="Barry K."/>
            <person name="Shu S."/>
            <person name="Lindquist E."/>
            <person name="Wang M."/>
            <person name="Pitluck S."/>
            <person name="Vogel J.P."/>
            <person name="Garvin D.F."/>
            <person name="Mockler T.C."/>
            <person name="Schmutz J."/>
            <person name="Rokhsar D."/>
            <person name="Bevan M.W."/>
        </authorList>
    </citation>
    <scope>NUCLEOTIDE SEQUENCE</scope>
    <source>
        <strain evidence="2">Bd21</strain>
    </source>
</reference>
<keyword evidence="1" id="KW-1133">Transmembrane helix</keyword>
<reference evidence="3" key="3">
    <citation type="submission" date="2018-08" db="UniProtKB">
        <authorList>
            <consortium name="EnsemblPlants"/>
        </authorList>
    </citation>
    <scope>IDENTIFICATION</scope>
    <source>
        <strain evidence="3">cv. Bd21</strain>
    </source>
</reference>
<feature type="transmembrane region" description="Helical" evidence="1">
    <location>
        <begin position="103"/>
        <end position="125"/>
    </location>
</feature>
<protein>
    <submittedName>
        <fullName evidence="2 3">Uncharacterized protein</fullName>
    </submittedName>
</protein>
<evidence type="ECO:0000256" key="1">
    <source>
        <dbReference type="SAM" id="Phobius"/>
    </source>
</evidence>
<evidence type="ECO:0000313" key="2">
    <source>
        <dbReference type="EMBL" id="KQK15328.1"/>
    </source>
</evidence>
<feature type="transmembrane region" description="Helical" evidence="1">
    <location>
        <begin position="137"/>
        <end position="157"/>
    </location>
</feature>
<dbReference type="Proteomes" id="UP000008810">
    <property type="component" value="Chromosome 1"/>
</dbReference>
<reference evidence="2 3" key="1">
    <citation type="journal article" date="2010" name="Nature">
        <title>Genome sequencing and analysis of the model grass Brachypodium distachyon.</title>
        <authorList>
            <consortium name="International Brachypodium Initiative"/>
        </authorList>
    </citation>
    <scope>NUCLEOTIDE SEQUENCE [LARGE SCALE GENOMIC DNA]</scope>
    <source>
        <strain evidence="2 3">Bd21</strain>
    </source>
</reference>
<proteinExistence type="predicted"/>
<dbReference type="STRING" id="15368.A0A0Q3GWF1"/>
<dbReference type="OrthoDB" id="775659at2759"/>
<dbReference type="InParanoid" id="A0A0Q3GWF1"/>
<evidence type="ECO:0000313" key="3">
    <source>
        <dbReference type="EnsemblPlants" id="KQK15328"/>
    </source>
</evidence>
<keyword evidence="1" id="KW-0812">Transmembrane</keyword>
<dbReference type="PANTHER" id="PTHR33333:SF50">
    <property type="entry name" value="ABC-2 TYPE TRANSPORTER DOMAIN-CONTAINING PROTEIN"/>
    <property type="match status" value="1"/>
</dbReference>
<feature type="transmembrane region" description="Helical" evidence="1">
    <location>
        <begin position="342"/>
        <end position="364"/>
    </location>
</feature>
<dbReference type="Gramene" id="KQK15328">
    <property type="protein sequence ID" value="KQK15328"/>
    <property type="gene ID" value="BRADI_1g21962v3"/>
</dbReference>
<name>A0A0Q3GWF1_BRADI</name>
<gene>
    <name evidence="2" type="ORF">BRADI_1g21962v3</name>
</gene>
<dbReference type="EMBL" id="CM000880">
    <property type="protein sequence ID" value="KQK15328.1"/>
    <property type="molecule type" value="Genomic_DNA"/>
</dbReference>
<keyword evidence="4" id="KW-1185">Reference proteome</keyword>
<feature type="transmembrane region" description="Helical" evidence="1">
    <location>
        <begin position="164"/>
        <end position="182"/>
    </location>
</feature>
<keyword evidence="1" id="KW-0472">Membrane</keyword>
<dbReference type="ExpressionAtlas" id="A0A0Q3GWF1">
    <property type="expression patterns" value="baseline"/>
</dbReference>
<organism evidence="2">
    <name type="scientific">Brachypodium distachyon</name>
    <name type="common">Purple false brome</name>
    <name type="synonym">Trachynia distachya</name>
    <dbReference type="NCBI Taxonomy" id="15368"/>
    <lineage>
        <taxon>Eukaryota</taxon>
        <taxon>Viridiplantae</taxon>
        <taxon>Streptophyta</taxon>
        <taxon>Embryophyta</taxon>
        <taxon>Tracheophyta</taxon>
        <taxon>Spermatophyta</taxon>
        <taxon>Magnoliopsida</taxon>
        <taxon>Liliopsida</taxon>
        <taxon>Poales</taxon>
        <taxon>Poaceae</taxon>
        <taxon>BOP clade</taxon>
        <taxon>Pooideae</taxon>
        <taxon>Stipodae</taxon>
        <taxon>Brachypodieae</taxon>
        <taxon>Brachypodium</taxon>
    </lineage>
</organism>
<accession>A0A0Q3GWF1</accession>
<dbReference type="EnsemblPlants" id="KQK15328">
    <property type="protein sequence ID" value="KQK15328"/>
    <property type="gene ID" value="BRADI_1g21962v3"/>
</dbReference>
<dbReference type="AlphaFoldDB" id="A0A0Q3GWF1"/>
<sequence length="382" mass="41488">MPQAPNVQTSAITLLAACPTSPRLSISPRQASTVRLFSLKHKPSRWSRGPWWPCSYSYSGRLWLPSAPTLFWAAVAVGSYICGPVVAVGSYIFLTAVAVCSSFFWLVVSVCSYLFWLVFAVWSYLIGPVVTMEAPDAAGRFISLQAFEACPAVYYSLLRRFGSAVAVPVFGGLVPGFLIHAMCSAMVAVFSFFFSPALAFVGSCIFWPAVAVSSSFFWLLVSVCNSFFWPVAAVWSYVIGPVVTMEAPGAAGMFVSRQAFEACPALYHSLLRRFGSGVAVPVFGGHIPGSLIRAVCSIPAAARRLLQRSADGFDGAALWELVKAKADELFPPETRWETLGRWLHVAVNKALPASLGALALFYFFRGCWRTGRGLGNVRINLQ</sequence>
<evidence type="ECO:0000313" key="4">
    <source>
        <dbReference type="Proteomes" id="UP000008810"/>
    </source>
</evidence>